<dbReference type="PANTHER" id="PTHR47495">
    <property type="entry name" value="ALDEHYDE DEHYDROGENASE"/>
    <property type="match status" value="1"/>
</dbReference>
<dbReference type="InterPro" id="IPR006311">
    <property type="entry name" value="TAT_signal"/>
</dbReference>
<dbReference type="RefSeq" id="WP_025227056.1">
    <property type="nucleotide sequence ID" value="NZ_CP007139.1"/>
</dbReference>
<evidence type="ECO:0000313" key="4">
    <source>
        <dbReference type="Proteomes" id="UP000027982"/>
    </source>
</evidence>
<evidence type="ECO:0000259" key="2">
    <source>
        <dbReference type="SMART" id="SM01008"/>
    </source>
</evidence>
<dbReference type="InterPro" id="IPR008274">
    <property type="entry name" value="AldOxase/xan_DH_MoCoBD1"/>
</dbReference>
<dbReference type="Gene3D" id="3.90.1170.50">
    <property type="entry name" value="Aldehyde oxidase/xanthine dehydrogenase, a/b hammerhead"/>
    <property type="match status" value="1"/>
</dbReference>
<dbReference type="InterPro" id="IPR052516">
    <property type="entry name" value="N-heterocyclic_Hydroxylase"/>
</dbReference>
<dbReference type="Pfam" id="PF02738">
    <property type="entry name" value="MoCoBD_1"/>
    <property type="match status" value="1"/>
</dbReference>
<keyword evidence="1" id="KW-0472">Membrane</keyword>
<dbReference type="Pfam" id="PF20256">
    <property type="entry name" value="MoCoBD_2"/>
    <property type="match status" value="2"/>
</dbReference>
<dbReference type="GO" id="GO:0016491">
    <property type="term" value="F:oxidoreductase activity"/>
    <property type="evidence" value="ECO:0007669"/>
    <property type="project" value="InterPro"/>
</dbReference>
<protein>
    <submittedName>
        <fullName evidence="3">Molybdopterin-binding xanthine dehydrogenase</fullName>
    </submittedName>
</protein>
<dbReference type="SMART" id="SM01008">
    <property type="entry name" value="Ald_Xan_dh_C"/>
    <property type="match status" value="1"/>
</dbReference>
<dbReference type="Gene3D" id="3.30.365.10">
    <property type="entry name" value="Aldehyde oxidase/xanthine dehydrogenase, molybdopterin binding domain"/>
    <property type="match status" value="4"/>
</dbReference>
<dbReference type="PROSITE" id="PS51257">
    <property type="entry name" value="PROKAR_LIPOPROTEIN"/>
    <property type="match status" value="1"/>
</dbReference>
<dbReference type="AlphaFoldDB" id="A0A068NNG2"/>
<name>A0A068NNG2_FIMGI</name>
<dbReference type="EMBL" id="CP007139">
    <property type="protein sequence ID" value="AIE84300.1"/>
    <property type="molecule type" value="Genomic_DNA"/>
</dbReference>
<evidence type="ECO:0000313" key="3">
    <source>
        <dbReference type="EMBL" id="AIE84300.1"/>
    </source>
</evidence>
<dbReference type="OrthoDB" id="9767994at2"/>
<dbReference type="InterPro" id="IPR000674">
    <property type="entry name" value="Ald_Oxase/Xan_DH_a/b"/>
</dbReference>
<dbReference type="InterPro" id="IPR046867">
    <property type="entry name" value="AldOxase/xan_DH_MoCoBD2"/>
</dbReference>
<dbReference type="PIRSF" id="PIRSF036389">
    <property type="entry name" value="IOR_B"/>
    <property type="match status" value="1"/>
</dbReference>
<reference evidence="3 4" key="1">
    <citation type="journal article" date="2014" name="PLoS ONE">
        <title>The first complete genome sequence of the class fimbriimonadia in the phylum armatimonadetes.</title>
        <authorList>
            <person name="Hu Z.Y."/>
            <person name="Wang Y.Z."/>
            <person name="Im W.T."/>
            <person name="Wang S.Y."/>
            <person name="Zhao G.P."/>
            <person name="Zheng H.J."/>
            <person name="Quan Z.X."/>
        </authorList>
    </citation>
    <scope>NUCLEOTIDE SEQUENCE [LARGE SCALE GENOMIC DNA]</scope>
    <source>
        <strain evidence="3">Gsoil 348</strain>
    </source>
</reference>
<evidence type="ECO:0000256" key="1">
    <source>
        <dbReference type="SAM" id="Phobius"/>
    </source>
</evidence>
<dbReference type="Proteomes" id="UP000027982">
    <property type="component" value="Chromosome"/>
</dbReference>
<gene>
    <name evidence="3" type="ORF">OP10G_0932</name>
</gene>
<dbReference type="PANTHER" id="PTHR47495:SF2">
    <property type="entry name" value="ALDEHYDE DEHYDROGENASE"/>
    <property type="match status" value="1"/>
</dbReference>
<dbReference type="InterPro" id="IPR037165">
    <property type="entry name" value="AldOxase/xan_DH_Mopterin-bd_sf"/>
</dbReference>
<dbReference type="HOGENOM" id="CLU_013917_0_1_0"/>
<accession>A0A068NNG2</accession>
<organism evidence="3 4">
    <name type="scientific">Fimbriimonas ginsengisoli Gsoil 348</name>
    <dbReference type="NCBI Taxonomy" id="661478"/>
    <lineage>
        <taxon>Bacteria</taxon>
        <taxon>Bacillati</taxon>
        <taxon>Armatimonadota</taxon>
        <taxon>Fimbriimonadia</taxon>
        <taxon>Fimbriimonadales</taxon>
        <taxon>Fimbriimonadaceae</taxon>
        <taxon>Fimbriimonas</taxon>
    </lineage>
</organism>
<dbReference type="PROSITE" id="PS51318">
    <property type="entry name" value="TAT"/>
    <property type="match status" value="1"/>
</dbReference>
<keyword evidence="4" id="KW-1185">Reference proteome</keyword>
<proteinExistence type="predicted"/>
<dbReference type="SUPFAM" id="SSF56003">
    <property type="entry name" value="Molybdenum cofactor-binding domain"/>
    <property type="match status" value="2"/>
</dbReference>
<dbReference type="KEGG" id="fgi:OP10G_0932"/>
<dbReference type="InterPro" id="IPR012368">
    <property type="entry name" value="OxRdtase_Mopterin-bd_su_IorB"/>
</dbReference>
<sequence>MSDRHELSRRGLLKVVGGVGASFMLGSFATVACANPALMKDEKAGRPVFAPNAYVKVDPDGSVTVTITRSDMGQGVRTSLAMLVAEEMDLDWTKVKVIQAGAGVPPIGGGGTGGSSSIRSMHRQLRQMGASARAMLVGAAAKQWGVDASTLKTVHGTVVNPANGKSIPYADLTAAAAAEPLPTGVTLKDAKDFQIVGKGANRVDNTDVATGKAMYGADFRVEGMAFAVIARPPAFGATLKSVDDADARKVPGVIDVQKVDSGVAVFATNTWAAMKGREALKLEWNPGPNADLTTAKITEALKGAVVDHKPMPAGAKVVEATYDLPYLAHATMEPMNCLADVKGDHCTLYCSTQAPTGAQGSAARVLNIPKDNVTVHVALLGGGFGRRFQVDFVNDAVKLSKLANRPVQLVYSREDDMRNDFYRPASHHAMKGAVDGGKAVGWSHQAVQAEGGRANGFRGAGIPYEIADAGMMYGGVDFPIPTGAWRSVENSQLNVANECFIDELAHAAGKDPLEFRLAHAKDDRLKNVLEQAGKLSDWGKPLPAGHGRGIACFVGYGSCIAHVVEASVQGGKVKLHRVVAVVDPGLAVNPKGVEAQVQGGCVDGLSTALRAEITIDKGGVVQGSWPDYKWMTMDAMPKIECHIVSGSADPGGMGEVGYPSVPPAVANAVAAATGKRVRKFPIRLEELV</sequence>
<feature type="domain" description="Aldehyde oxidase/xanthine dehydrogenase a/b hammerhead" evidence="2">
    <location>
        <begin position="210"/>
        <end position="288"/>
    </location>
</feature>
<keyword evidence="1" id="KW-0812">Transmembrane</keyword>
<dbReference type="STRING" id="661478.OP10G_0932"/>
<keyword evidence="1" id="KW-1133">Transmembrane helix</keyword>
<feature type="transmembrane region" description="Helical" evidence="1">
    <location>
        <begin position="12"/>
        <end position="32"/>
    </location>
</feature>
<dbReference type="eggNOG" id="COG1529">
    <property type="taxonomic scope" value="Bacteria"/>
</dbReference>